<dbReference type="STRING" id="2010991.A0A3M2RTY3"/>
<gene>
    <name evidence="2" type="ORF">CDV36_011620</name>
</gene>
<feature type="transmembrane region" description="Helical" evidence="1">
    <location>
        <begin position="193"/>
        <end position="212"/>
    </location>
</feature>
<reference evidence="2 3" key="1">
    <citation type="submission" date="2017-06" db="EMBL/GenBank/DDBJ databases">
        <title>Comparative genomic analysis of Ambrosia Fusariam Clade fungi.</title>
        <authorList>
            <person name="Stajich J.E."/>
            <person name="Carrillo J."/>
            <person name="Kijimoto T."/>
            <person name="Eskalen A."/>
            <person name="O'Donnell K."/>
            <person name="Kasson M."/>
        </authorList>
    </citation>
    <scope>NUCLEOTIDE SEQUENCE [LARGE SCALE GENOMIC DNA]</scope>
    <source>
        <strain evidence="2">UCR3666</strain>
    </source>
</reference>
<proteinExistence type="predicted"/>
<sequence>MGQCHPFDCQQPSAGLLEADNDISGIGVVIGFVGNAYLAFLLLLVYYLVCFDEIDQVLPSETSSFSFCEEPNGRTSQQAHHPRTINPIDSLFLSQLRSLMGWSKRKRSRNCSFFHDSIERCFTSCITNMADIQLLTGICVLITGFIALPCGIDAFHWRILVYLAWFSSIIHLSGLVATSHIHERVWERHIRISLSLLFLVMLMVATIPVGFFDWGDPLIRWRDDTPTVYPGSPAICSFNFELAFSLNEKVWKEVCSRSECWSNKTAWWWPPEDKDERPPYHIRYSIGETATFQGMVISLIFLALGFTFRILKLVPSLSRALTRRVREPIATFSGRFITKLASYAARPGESKWASRRQYFWTYLVVRPVLAWCLVFRIHIDLFTSIIAEVGNY</sequence>
<dbReference type="PANTHER" id="PTHR37577">
    <property type="entry name" value="INTEGRAL MEMBRANE PROTEIN"/>
    <property type="match status" value="1"/>
</dbReference>
<feature type="transmembrane region" description="Helical" evidence="1">
    <location>
        <begin position="26"/>
        <end position="49"/>
    </location>
</feature>
<feature type="transmembrane region" description="Helical" evidence="1">
    <location>
        <begin position="359"/>
        <end position="379"/>
    </location>
</feature>
<dbReference type="PANTHER" id="PTHR37577:SF1">
    <property type="entry name" value="INTEGRAL MEMBRANE PROTEIN"/>
    <property type="match status" value="1"/>
</dbReference>
<keyword evidence="1" id="KW-1133">Transmembrane helix</keyword>
<organism evidence="2 3">
    <name type="scientific">Fusarium kuroshium</name>
    <dbReference type="NCBI Taxonomy" id="2010991"/>
    <lineage>
        <taxon>Eukaryota</taxon>
        <taxon>Fungi</taxon>
        <taxon>Dikarya</taxon>
        <taxon>Ascomycota</taxon>
        <taxon>Pezizomycotina</taxon>
        <taxon>Sordariomycetes</taxon>
        <taxon>Hypocreomycetidae</taxon>
        <taxon>Hypocreales</taxon>
        <taxon>Nectriaceae</taxon>
        <taxon>Fusarium</taxon>
        <taxon>Fusarium solani species complex</taxon>
    </lineage>
</organism>
<evidence type="ECO:0000313" key="3">
    <source>
        <dbReference type="Proteomes" id="UP000277212"/>
    </source>
</evidence>
<dbReference type="Proteomes" id="UP000277212">
    <property type="component" value="Unassembled WGS sequence"/>
</dbReference>
<dbReference type="AlphaFoldDB" id="A0A3M2RTY3"/>
<accession>A0A3M2RTY3</accession>
<feature type="transmembrane region" description="Helical" evidence="1">
    <location>
        <begin position="134"/>
        <end position="156"/>
    </location>
</feature>
<evidence type="ECO:0000313" key="2">
    <source>
        <dbReference type="EMBL" id="RMJ08776.1"/>
    </source>
</evidence>
<dbReference type="InterPro" id="IPR053018">
    <property type="entry name" value="Elsinochrome_Biosynth-Asso"/>
</dbReference>
<keyword evidence="1" id="KW-0472">Membrane</keyword>
<keyword evidence="3" id="KW-1185">Reference proteome</keyword>
<feature type="transmembrane region" description="Helical" evidence="1">
    <location>
        <begin position="162"/>
        <end position="181"/>
    </location>
</feature>
<name>A0A3M2RTY3_9HYPO</name>
<evidence type="ECO:0000256" key="1">
    <source>
        <dbReference type="SAM" id="Phobius"/>
    </source>
</evidence>
<keyword evidence="1" id="KW-0812">Transmembrane</keyword>
<dbReference type="EMBL" id="NKUJ01000271">
    <property type="protein sequence ID" value="RMJ08776.1"/>
    <property type="molecule type" value="Genomic_DNA"/>
</dbReference>
<comment type="caution">
    <text evidence="2">The sequence shown here is derived from an EMBL/GenBank/DDBJ whole genome shotgun (WGS) entry which is preliminary data.</text>
</comment>
<feature type="transmembrane region" description="Helical" evidence="1">
    <location>
        <begin position="290"/>
        <end position="311"/>
    </location>
</feature>
<dbReference type="OrthoDB" id="5427664at2759"/>
<protein>
    <submittedName>
        <fullName evidence="2">Uncharacterized protein</fullName>
    </submittedName>
</protein>